<evidence type="ECO:0000256" key="1">
    <source>
        <dbReference type="SAM" id="Phobius"/>
    </source>
</evidence>
<reference evidence="3" key="1">
    <citation type="submission" date="2017-04" db="EMBL/GenBank/DDBJ databases">
        <title>Function of individual gut microbiota members based on whole genome sequencing of pure cultures obtained from chicken caecum.</title>
        <authorList>
            <person name="Medvecky M."/>
            <person name="Cejkova D."/>
            <person name="Polansky O."/>
            <person name="Karasova D."/>
            <person name="Kubasova T."/>
            <person name="Cizek A."/>
            <person name="Rychlik I."/>
        </authorList>
    </citation>
    <scope>NUCLEOTIDE SEQUENCE [LARGE SCALE GENOMIC DNA]</scope>
    <source>
        <strain evidence="3">An70</strain>
    </source>
</reference>
<name>A0A1Y3UA76_9ACTN</name>
<dbReference type="RefSeq" id="WP_087185779.1">
    <property type="nucleotide sequence ID" value="NZ_DBFBJE010000020.1"/>
</dbReference>
<gene>
    <name evidence="2" type="ORF">B5G21_01675</name>
</gene>
<dbReference type="eggNOG" id="ENOG5032PTK">
    <property type="taxonomic scope" value="Bacteria"/>
</dbReference>
<organism evidence="2 3">
    <name type="scientific">Enorma massiliensis</name>
    <dbReference type="NCBI Taxonomy" id="1472761"/>
    <lineage>
        <taxon>Bacteria</taxon>
        <taxon>Bacillati</taxon>
        <taxon>Actinomycetota</taxon>
        <taxon>Coriobacteriia</taxon>
        <taxon>Coriobacteriales</taxon>
        <taxon>Coriobacteriaceae</taxon>
        <taxon>Enorma</taxon>
    </lineage>
</organism>
<keyword evidence="1" id="KW-0812">Transmembrane</keyword>
<protein>
    <submittedName>
        <fullName evidence="2">Uncharacterized protein</fullName>
    </submittedName>
</protein>
<dbReference type="Proteomes" id="UP000196560">
    <property type="component" value="Unassembled WGS sequence"/>
</dbReference>
<evidence type="ECO:0000313" key="3">
    <source>
        <dbReference type="Proteomes" id="UP000196560"/>
    </source>
</evidence>
<feature type="transmembrane region" description="Helical" evidence="1">
    <location>
        <begin position="148"/>
        <end position="168"/>
    </location>
</feature>
<evidence type="ECO:0000313" key="2">
    <source>
        <dbReference type="EMBL" id="OUN44017.1"/>
    </source>
</evidence>
<proteinExistence type="predicted"/>
<feature type="transmembrane region" description="Helical" evidence="1">
    <location>
        <begin position="22"/>
        <end position="43"/>
    </location>
</feature>
<feature type="transmembrane region" description="Helical" evidence="1">
    <location>
        <begin position="55"/>
        <end position="77"/>
    </location>
</feature>
<dbReference type="EMBL" id="NFHO01000002">
    <property type="protein sequence ID" value="OUN44017.1"/>
    <property type="molecule type" value="Genomic_DNA"/>
</dbReference>
<keyword evidence="3" id="KW-1185">Reference proteome</keyword>
<keyword evidence="1" id="KW-0472">Membrane</keyword>
<comment type="caution">
    <text evidence="2">The sequence shown here is derived from an EMBL/GenBank/DDBJ whole genome shotgun (WGS) entry which is preliminary data.</text>
</comment>
<keyword evidence="1" id="KW-1133">Transmembrane helix</keyword>
<dbReference type="AlphaFoldDB" id="A0A1Y3UA76"/>
<sequence length="170" mass="18334">METLQAVIGKRDSEFTGLKGQLLRYLGTAFFFTVFGLLLVAAGERHHVIAVATEPLSDLFFACAISLYPVCTCWSHLARMSHAYRAGGAFELAGIILALYGREGAARAEAEQGSMLESAELVAAMREEGASAVIARFGRDRTYRMCQAIYLAGIVGFGIVFVAMLAIAPF</sequence>
<accession>A0A1Y3UA76</accession>